<organism evidence="2 3">
    <name type="scientific">Periweissella cryptocerci</name>
    <dbReference type="NCBI Taxonomy" id="2506420"/>
    <lineage>
        <taxon>Bacteria</taxon>
        <taxon>Bacillati</taxon>
        <taxon>Bacillota</taxon>
        <taxon>Bacilli</taxon>
        <taxon>Lactobacillales</taxon>
        <taxon>Lactobacillaceae</taxon>
        <taxon>Periweissella</taxon>
    </lineage>
</organism>
<gene>
    <name evidence="2" type="ORF">EQG49_01395</name>
</gene>
<reference evidence="3" key="1">
    <citation type="submission" date="2019-03" db="EMBL/GenBank/DDBJ databases">
        <title>Weissella sp. 26KH-42 Genome sequencing.</title>
        <authorList>
            <person name="Heo J."/>
            <person name="Kim S.-J."/>
            <person name="Kim J.-S."/>
            <person name="Hong S.-B."/>
            <person name="Kwon S.-W."/>
        </authorList>
    </citation>
    <scope>NUCLEOTIDE SEQUENCE [LARGE SCALE GENOMIC DNA]</scope>
    <source>
        <strain evidence="3">26KH-42</strain>
    </source>
</reference>
<proteinExistence type="predicted"/>
<dbReference type="EMBL" id="CP037940">
    <property type="protein sequence ID" value="QBO35204.1"/>
    <property type="molecule type" value="Genomic_DNA"/>
</dbReference>
<dbReference type="Pfam" id="PF03496">
    <property type="entry name" value="ADPrib_exo_Tox"/>
    <property type="match status" value="1"/>
</dbReference>
<dbReference type="PROSITE" id="PS51996">
    <property type="entry name" value="TR_MART"/>
    <property type="match status" value="1"/>
</dbReference>
<evidence type="ECO:0000313" key="3">
    <source>
        <dbReference type="Proteomes" id="UP000292886"/>
    </source>
</evidence>
<dbReference type="AlphaFoldDB" id="A0A4P6YRF1"/>
<name>A0A4P6YRF1_9LACO</name>
<dbReference type="InterPro" id="IPR003540">
    <property type="entry name" value="ADP-ribosyltransferase"/>
</dbReference>
<sequence length="314" mass="34533">MLHLFLLHDDNTIYFGEKCIMNGMKKFGITTLGVATLAMGVGVSVHADGMSQANLGKAVKKGHKLQVTAKTIKVYQVKKSNQKVVKTFKLSKNSVVKVGAKVKALNGHRIIIKSKTLKASQMYVTPAKQFTYDTKTTNLTAKQHALVLQASHKWAKKLTKPQKKAIYHYTSDGYKDINSYLRNLIPGTKQVKGEVGKIDRGLNKFAMPLNVTVWRGTSVQSIGYGVKGGQIKVGARYSDQAYMSTSFDREIANSFNSDAILKIQLPAGKYGAAIAPLSDYQSEDEFLVKHGAKMIVTGVDKKKSKTVVTLNFVK</sequence>
<protein>
    <recommendedName>
        <fullName evidence="1">ADP ribosyltransferase domain-containing protein</fullName>
    </recommendedName>
</protein>
<accession>A0A4P6YRF1</accession>
<feature type="domain" description="ADP ribosyltransferase" evidence="1">
    <location>
        <begin position="150"/>
        <end position="306"/>
    </location>
</feature>
<dbReference type="Proteomes" id="UP000292886">
    <property type="component" value="Chromosome"/>
</dbReference>
<keyword evidence="3" id="KW-1185">Reference proteome</keyword>
<evidence type="ECO:0000313" key="2">
    <source>
        <dbReference type="EMBL" id="QBO35204.1"/>
    </source>
</evidence>
<dbReference type="Gene3D" id="3.90.176.10">
    <property type="entry name" value="Toxin ADP-ribosyltransferase, Chain A, domain 1"/>
    <property type="match status" value="1"/>
</dbReference>
<dbReference type="SUPFAM" id="SSF56399">
    <property type="entry name" value="ADP-ribosylation"/>
    <property type="match status" value="1"/>
</dbReference>
<dbReference type="OrthoDB" id="2147187at2"/>
<dbReference type="KEGG" id="wei:EQG49_01395"/>
<dbReference type="GO" id="GO:0005576">
    <property type="term" value="C:extracellular region"/>
    <property type="evidence" value="ECO:0007669"/>
    <property type="project" value="InterPro"/>
</dbReference>
<evidence type="ECO:0000259" key="1">
    <source>
        <dbReference type="Pfam" id="PF03496"/>
    </source>
</evidence>